<accession>A0A0E9R4J3</accession>
<evidence type="ECO:0000313" key="1">
    <source>
        <dbReference type="EMBL" id="JAH24039.1"/>
    </source>
</evidence>
<dbReference type="EMBL" id="GBXM01084538">
    <property type="protein sequence ID" value="JAH24039.1"/>
    <property type="molecule type" value="Transcribed_RNA"/>
</dbReference>
<sequence>MQGCRFDALIWFPCQLTSVTCFDMSGNLPLQTRPKNISEYGHMFS</sequence>
<name>A0A0E9R4J3_ANGAN</name>
<protein>
    <submittedName>
        <fullName evidence="1">Uncharacterized protein</fullName>
    </submittedName>
</protein>
<organism evidence="1">
    <name type="scientific">Anguilla anguilla</name>
    <name type="common">European freshwater eel</name>
    <name type="synonym">Muraena anguilla</name>
    <dbReference type="NCBI Taxonomy" id="7936"/>
    <lineage>
        <taxon>Eukaryota</taxon>
        <taxon>Metazoa</taxon>
        <taxon>Chordata</taxon>
        <taxon>Craniata</taxon>
        <taxon>Vertebrata</taxon>
        <taxon>Euteleostomi</taxon>
        <taxon>Actinopterygii</taxon>
        <taxon>Neopterygii</taxon>
        <taxon>Teleostei</taxon>
        <taxon>Anguilliformes</taxon>
        <taxon>Anguillidae</taxon>
        <taxon>Anguilla</taxon>
    </lineage>
</organism>
<proteinExistence type="predicted"/>
<reference evidence="1" key="2">
    <citation type="journal article" date="2015" name="Fish Shellfish Immunol.">
        <title>Early steps in the European eel (Anguilla anguilla)-Vibrio vulnificus interaction in the gills: Role of the RtxA13 toxin.</title>
        <authorList>
            <person name="Callol A."/>
            <person name="Pajuelo D."/>
            <person name="Ebbesson L."/>
            <person name="Teles M."/>
            <person name="MacKenzie S."/>
            <person name="Amaro C."/>
        </authorList>
    </citation>
    <scope>NUCLEOTIDE SEQUENCE</scope>
</reference>
<dbReference type="AlphaFoldDB" id="A0A0E9R4J3"/>
<reference evidence="1" key="1">
    <citation type="submission" date="2014-11" db="EMBL/GenBank/DDBJ databases">
        <authorList>
            <person name="Amaro Gonzalez C."/>
        </authorList>
    </citation>
    <scope>NUCLEOTIDE SEQUENCE</scope>
</reference>